<dbReference type="Proteomes" id="UP001308179">
    <property type="component" value="Unassembled WGS sequence"/>
</dbReference>
<feature type="transmembrane region" description="Helical" evidence="1">
    <location>
        <begin position="195"/>
        <end position="221"/>
    </location>
</feature>
<evidence type="ECO:0000313" key="3">
    <source>
        <dbReference type="EMBL" id="KAK5141194.1"/>
    </source>
</evidence>
<keyword evidence="4" id="KW-1185">Reference proteome</keyword>
<evidence type="ECO:0008006" key="5">
    <source>
        <dbReference type="Google" id="ProtNLM"/>
    </source>
</evidence>
<keyword evidence="2" id="KW-0732">Signal</keyword>
<keyword evidence="1" id="KW-0812">Transmembrane</keyword>
<feature type="chain" id="PRO_5045082299" description="Mid2 domain-containing protein" evidence="2">
    <location>
        <begin position="23"/>
        <end position="312"/>
    </location>
</feature>
<evidence type="ECO:0000256" key="1">
    <source>
        <dbReference type="SAM" id="Phobius"/>
    </source>
</evidence>
<keyword evidence="1" id="KW-1133">Transmembrane helix</keyword>
<organism evidence="3 4">
    <name type="scientific">Rachicladosporium monterosium</name>
    <dbReference type="NCBI Taxonomy" id="1507873"/>
    <lineage>
        <taxon>Eukaryota</taxon>
        <taxon>Fungi</taxon>
        <taxon>Dikarya</taxon>
        <taxon>Ascomycota</taxon>
        <taxon>Pezizomycotina</taxon>
        <taxon>Dothideomycetes</taxon>
        <taxon>Dothideomycetidae</taxon>
        <taxon>Cladosporiales</taxon>
        <taxon>Cladosporiaceae</taxon>
        <taxon>Rachicladosporium</taxon>
    </lineage>
</organism>
<evidence type="ECO:0000313" key="4">
    <source>
        <dbReference type="Proteomes" id="UP001308179"/>
    </source>
</evidence>
<gene>
    <name evidence="3" type="ORF">LTR32_006191</name>
</gene>
<comment type="caution">
    <text evidence="3">The sequence shown here is derived from an EMBL/GenBank/DDBJ whole genome shotgun (WGS) entry which is preliminary data.</text>
</comment>
<name>A0ABR0KZM7_9PEZI</name>
<proteinExistence type="predicted"/>
<dbReference type="EMBL" id="JAVRRR010000630">
    <property type="protein sequence ID" value="KAK5141194.1"/>
    <property type="molecule type" value="Genomic_DNA"/>
</dbReference>
<reference evidence="3 4" key="1">
    <citation type="submission" date="2023-08" db="EMBL/GenBank/DDBJ databases">
        <title>Black Yeasts Isolated from many extreme environments.</title>
        <authorList>
            <person name="Coleine C."/>
            <person name="Stajich J.E."/>
            <person name="Selbmann L."/>
        </authorList>
    </citation>
    <scope>NUCLEOTIDE SEQUENCE [LARGE SCALE GENOMIC DNA]</scope>
    <source>
        <strain evidence="3 4">CCFEE 5386</strain>
    </source>
</reference>
<feature type="signal peptide" evidence="2">
    <location>
        <begin position="1"/>
        <end position="22"/>
    </location>
</feature>
<keyword evidence="1" id="KW-0472">Membrane</keyword>
<accession>A0ABR0KZM7</accession>
<sequence>MPFRTTLRVATVLSLFLEQAFAESQCYWPNHNAASGNYTACNAAAPYSSCCRANEVCMTNGLCLQTQELANRLSRGACTDQTFSSTACPKVCDDIITGNSLTIFLAYDDAANNGAFCCVYPYNSTSAQCQLPTGGSYAPFDIDSFQVIYDRSTGATIPLDGSSPTTTANSSGAAATSTVTTTATATATGTSGTSVAAVAAGVAAPLGVLLLASLIACGILLSRLKKLRREQHPASGTSYMGGGGGGGGYGHHAMAPATMPYDYKSVPQEQQSEYGSGWSQAGMLPRPVAPVEVPATMEIGEADSRPITGQKR</sequence>
<protein>
    <recommendedName>
        <fullName evidence="5">Mid2 domain-containing protein</fullName>
    </recommendedName>
</protein>
<evidence type="ECO:0000256" key="2">
    <source>
        <dbReference type="SAM" id="SignalP"/>
    </source>
</evidence>